<gene>
    <name evidence="2" type="ORF">LZ016_00250</name>
</gene>
<dbReference type="RefSeq" id="WP_241444690.1">
    <property type="nucleotide sequence ID" value="NZ_JAKZHW010000001.1"/>
</dbReference>
<dbReference type="Proteomes" id="UP001203058">
    <property type="component" value="Unassembled WGS sequence"/>
</dbReference>
<dbReference type="PANTHER" id="PTHR33361">
    <property type="entry name" value="GLR0591 PROTEIN"/>
    <property type="match status" value="1"/>
</dbReference>
<evidence type="ECO:0000313" key="2">
    <source>
        <dbReference type="EMBL" id="MCH8614539.1"/>
    </source>
</evidence>
<dbReference type="PANTHER" id="PTHR33361:SF15">
    <property type="entry name" value="DUF885 FAMILY LIPOPROTEIN"/>
    <property type="match status" value="1"/>
</dbReference>
<dbReference type="EMBL" id="JAKZHW010000001">
    <property type="protein sequence ID" value="MCH8614539.1"/>
    <property type="molecule type" value="Genomic_DNA"/>
</dbReference>
<sequence length="590" mass="65184">MRSLLALAIGVAAVTLPAVPAPALAAVQADEDARFEAFGDRVVDEYLKLSPISATQLGEHRYDDRLPDASAAGRGATRAFADRSLAELAKFDTSKLSREHQVDAILLKNQLDYLIFSDSRLQDWAWDPTNYSSAAGAAFDALMSREFAPLPERLRSATGRLEALPAYLQQAREALVPARVPLIHAQTVAKQNPGLNALIDDILSKKSALAAADQARLERAGAAAKAAVAAHQKWIDEALIPNAKGNERIGAALYDEKLRLALNSPLGRQEIRERAERELKSLRAKMYEVAAGMIKGQAGAPPAPANPTPDQQQAVIEAGLAKVYADLPPRGQVLPFARETLNKAVSFAKAKDLIGFPTSNFDAIEMPEYARGFAVAYADMPGALEKDQRGYYDVMPIPPDWSDEQANSFLREYNKWALHELTIHEAVPGHLLQLAHSNLYKSKLRAVLQSGPMIEGWACYGQDVMADAGFLNRDPRYLLAHYKFQMRMPVNAIIDQDFHVGKLTREQAIELMTKQAFQQEREAAGKWVRLQLSSAQLPTYFVGYEEWKDFRAAAEKQPGFNLRKFHDSALSHGSPPVRFIRELTLGEPIR</sequence>
<feature type="signal peptide" evidence="1">
    <location>
        <begin position="1"/>
        <end position="25"/>
    </location>
</feature>
<dbReference type="InterPro" id="IPR010281">
    <property type="entry name" value="DUF885"/>
</dbReference>
<proteinExistence type="predicted"/>
<organism evidence="2 3">
    <name type="scientific">Sphingomonas telluris</name>
    <dbReference type="NCBI Taxonomy" id="2907998"/>
    <lineage>
        <taxon>Bacteria</taxon>
        <taxon>Pseudomonadati</taxon>
        <taxon>Pseudomonadota</taxon>
        <taxon>Alphaproteobacteria</taxon>
        <taxon>Sphingomonadales</taxon>
        <taxon>Sphingomonadaceae</taxon>
        <taxon>Sphingomonas</taxon>
    </lineage>
</organism>
<keyword evidence="3" id="KW-1185">Reference proteome</keyword>
<evidence type="ECO:0000256" key="1">
    <source>
        <dbReference type="SAM" id="SignalP"/>
    </source>
</evidence>
<reference evidence="2 3" key="1">
    <citation type="submission" date="2022-03" db="EMBL/GenBank/DDBJ databases">
        <authorList>
            <person name="Jo J.-H."/>
            <person name="Im W.-T."/>
        </authorList>
    </citation>
    <scope>NUCLEOTIDE SEQUENCE [LARGE SCALE GENOMIC DNA]</scope>
    <source>
        <strain evidence="2 3">SM33</strain>
    </source>
</reference>
<name>A0ABS9VJ85_9SPHN</name>
<protein>
    <submittedName>
        <fullName evidence="2">DUF885 domain-containing protein</fullName>
    </submittedName>
</protein>
<evidence type="ECO:0000313" key="3">
    <source>
        <dbReference type="Proteomes" id="UP001203058"/>
    </source>
</evidence>
<feature type="chain" id="PRO_5045091018" evidence="1">
    <location>
        <begin position="26"/>
        <end position="590"/>
    </location>
</feature>
<dbReference type="Pfam" id="PF05960">
    <property type="entry name" value="DUF885"/>
    <property type="match status" value="1"/>
</dbReference>
<accession>A0ABS9VJ85</accession>
<comment type="caution">
    <text evidence="2">The sequence shown here is derived from an EMBL/GenBank/DDBJ whole genome shotgun (WGS) entry which is preliminary data.</text>
</comment>
<keyword evidence="1" id="KW-0732">Signal</keyword>